<dbReference type="InterPro" id="IPR037212">
    <property type="entry name" value="Med7/Med21-like"/>
</dbReference>
<keyword evidence="5 10" id="KW-0805">Transcription regulation</keyword>
<evidence type="ECO:0000256" key="5">
    <source>
        <dbReference type="ARBA" id="ARBA00023015"/>
    </source>
</evidence>
<organism evidence="12 13">
    <name type="scientific">Tothia fuscella</name>
    <dbReference type="NCBI Taxonomy" id="1048955"/>
    <lineage>
        <taxon>Eukaryota</taxon>
        <taxon>Fungi</taxon>
        <taxon>Dikarya</taxon>
        <taxon>Ascomycota</taxon>
        <taxon>Pezizomycotina</taxon>
        <taxon>Dothideomycetes</taxon>
        <taxon>Pleosporomycetidae</taxon>
        <taxon>Venturiales</taxon>
        <taxon>Cylindrosympodiaceae</taxon>
        <taxon>Tothia</taxon>
    </lineage>
</organism>
<evidence type="ECO:0000256" key="4">
    <source>
        <dbReference type="ARBA" id="ARBA00019691"/>
    </source>
</evidence>
<evidence type="ECO:0000256" key="8">
    <source>
        <dbReference type="ARBA" id="ARBA00023242"/>
    </source>
</evidence>
<dbReference type="SUPFAM" id="SSF140718">
    <property type="entry name" value="Mediator hinge subcomplex-like"/>
    <property type="match status" value="1"/>
</dbReference>
<dbReference type="Proteomes" id="UP000800235">
    <property type="component" value="Unassembled WGS sequence"/>
</dbReference>
<dbReference type="AlphaFoldDB" id="A0A9P4U3U0"/>
<comment type="subunit">
    <text evidence="3 10">Component of the Mediator complex.</text>
</comment>
<comment type="caution">
    <text evidence="12">The sequence shown here is derived from an EMBL/GenBank/DDBJ whole genome shotgun (WGS) entry which is preliminary data.</text>
</comment>
<evidence type="ECO:0000313" key="13">
    <source>
        <dbReference type="Proteomes" id="UP000800235"/>
    </source>
</evidence>
<keyword evidence="6 10" id="KW-0010">Activator</keyword>
<feature type="compositionally biased region" description="Low complexity" evidence="11">
    <location>
        <begin position="43"/>
        <end position="57"/>
    </location>
</feature>
<feature type="compositionally biased region" description="Polar residues" evidence="11">
    <location>
        <begin position="68"/>
        <end position="77"/>
    </location>
</feature>
<keyword evidence="8 10" id="KW-0539">Nucleus</keyword>
<sequence length="160" mass="18490">MYASIRYIDTHHPPTSIPNQPDFTQSQPTQSTTNTTADPSQPTPQHTQQTTQTQQQQDTEPAEINPNDIPNQPSNLTDTKEVFEARLQELAQDLIVKERQIEALVETLPGLGNSQQDQERRIKELEEELRDVERERLEWDVERERLLEVVEGKILGIRRV</sequence>
<protein>
    <recommendedName>
        <fullName evidence="4 10">Mediator of RNA polymerase II transcription subunit 21</fullName>
    </recommendedName>
</protein>
<keyword evidence="7 10" id="KW-0804">Transcription</keyword>
<gene>
    <name evidence="12" type="ORF">EJ08DRAFT_645621</name>
</gene>
<dbReference type="Pfam" id="PF11221">
    <property type="entry name" value="Med21"/>
    <property type="match status" value="1"/>
</dbReference>
<dbReference type="PANTHER" id="PTHR13381:SF0">
    <property type="entry name" value="MEDIATOR OF RNA POLYMERASE II TRANSCRIPTION SUBUNIT 21"/>
    <property type="match status" value="1"/>
</dbReference>
<proteinExistence type="inferred from homology"/>
<dbReference type="PANTHER" id="PTHR13381">
    <property type="entry name" value="RNA POLYMERASE II HOLOENZYME COMPONENT SRB7"/>
    <property type="match status" value="1"/>
</dbReference>
<dbReference type="InterPro" id="IPR021384">
    <property type="entry name" value="Mediator_Med21"/>
</dbReference>
<dbReference type="OrthoDB" id="526653at2759"/>
<evidence type="ECO:0000256" key="1">
    <source>
        <dbReference type="ARBA" id="ARBA00004123"/>
    </source>
</evidence>
<feature type="region of interest" description="Disordered" evidence="11">
    <location>
        <begin position="1"/>
        <end position="81"/>
    </location>
</feature>
<evidence type="ECO:0000256" key="9">
    <source>
        <dbReference type="ARBA" id="ARBA00025687"/>
    </source>
</evidence>
<evidence type="ECO:0000256" key="2">
    <source>
        <dbReference type="ARBA" id="ARBA00005770"/>
    </source>
</evidence>
<dbReference type="GO" id="GO:0016592">
    <property type="term" value="C:mediator complex"/>
    <property type="evidence" value="ECO:0007669"/>
    <property type="project" value="UniProtKB-UniRule"/>
</dbReference>
<feature type="compositionally biased region" description="Low complexity" evidence="11">
    <location>
        <begin position="24"/>
        <end position="36"/>
    </location>
</feature>
<comment type="similarity">
    <text evidence="2 10">Belongs to the Mediator complex subunit 21 family.</text>
</comment>
<dbReference type="Gene3D" id="6.10.280.10">
    <property type="entry name" value="Mediator complex, subunit Med21"/>
    <property type="match status" value="1"/>
</dbReference>
<evidence type="ECO:0000256" key="7">
    <source>
        <dbReference type="ARBA" id="ARBA00023163"/>
    </source>
</evidence>
<comment type="subcellular location">
    <subcellularLocation>
        <location evidence="1 10">Nucleus</location>
    </subcellularLocation>
</comment>
<comment type="function">
    <text evidence="9 10">Component of the Mediator complex, a coactivator involved in the regulated transcription of nearly all RNA polymerase II-dependent genes. Mediator functions as a bridge to convey information from gene-specific regulatory proteins to the basal RNA polymerase II transcription machinery. Mediator is recruited to promoters by direct interactions with regulatory proteins and serves as a scaffold for the assembly of a functional preinitiation complex with RNA polymerase II and the general transcription factors.</text>
</comment>
<accession>A0A9P4U3U0</accession>
<dbReference type="EMBL" id="MU007012">
    <property type="protein sequence ID" value="KAF2435951.1"/>
    <property type="molecule type" value="Genomic_DNA"/>
</dbReference>
<dbReference type="GO" id="GO:0003712">
    <property type="term" value="F:transcription coregulator activity"/>
    <property type="evidence" value="ECO:0007669"/>
    <property type="project" value="TreeGrafter"/>
</dbReference>
<evidence type="ECO:0000256" key="10">
    <source>
        <dbReference type="RuleBase" id="RU366036"/>
    </source>
</evidence>
<dbReference type="GO" id="GO:0006357">
    <property type="term" value="P:regulation of transcription by RNA polymerase II"/>
    <property type="evidence" value="ECO:0007669"/>
    <property type="project" value="TreeGrafter"/>
</dbReference>
<name>A0A9P4U3U0_9PEZI</name>
<reference evidence="12" key="1">
    <citation type="journal article" date="2020" name="Stud. Mycol.">
        <title>101 Dothideomycetes genomes: a test case for predicting lifestyles and emergence of pathogens.</title>
        <authorList>
            <person name="Haridas S."/>
            <person name="Albert R."/>
            <person name="Binder M."/>
            <person name="Bloem J."/>
            <person name="Labutti K."/>
            <person name="Salamov A."/>
            <person name="Andreopoulos B."/>
            <person name="Baker S."/>
            <person name="Barry K."/>
            <person name="Bills G."/>
            <person name="Bluhm B."/>
            <person name="Cannon C."/>
            <person name="Castanera R."/>
            <person name="Culley D."/>
            <person name="Daum C."/>
            <person name="Ezra D."/>
            <person name="Gonzalez J."/>
            <person name="Henrissat B."/>
            <person name="Kuo A."/>
            <person name="Liang C."/>
            <person name="Lipzen A."/>
            <person name="Lutzoni F."/>
            <person name="Magnuson J."/>
            <person name="Mondo S."/>
            <person name="Nolan M."/>
            <person name="Ohm R."/>
            <person name="Pangilinan J."/>
            <person name="Park H.-J."/>
            <person name="Ramirez L."/>
            <person name="Alfaro M."/>
            <person name="Sun H."/>
            <person name="Tritt A."/>
            <person name="Yoshinaga Y."/>
            <person name="Zwiers L.-H."/>
            <person name="Turgeon B."/>
            <person name="Goodwin S."/>
            <person name="Spatafora J."/>
            <person name="Crous P."/>
            <person name="Grigoriev I."/>
        </authorList>
    </citation>
    <scope>NUCLEOTIDE SEQUENCE</scope>
    <source>
        <strain evidence="12">CBS 130266</strain>
    </source>
</reference>
<evidence type="ECO:0000256" key="3">
    <source>
        <dbReference type="ARBA" id="ARBA00011837"/>
    </source>
</evidence>
<evidence type="ECO:0000256" key="11">
    <source>
        <dbReference type="SAM" id="MobiDB-lite"/>
    </source>
</evidence>
<evidence type="ECO:0000313" key="12">
    <source>
        <dbReference type="EMBL" id="KAF2435951.1"/>
    </source>
</evidence>
<keyword evidence="13" id="KW-1185">Reference proteome</keyword>
<evidence type="ECO:0000256" key="6">
    <source>
        <dbReference type="ARBA" id="ARBA00023159"/>
    </source>
</evidence>